<sequence length="152" mass="16718">MVLRICMIKHLRTLLQHHHLTILYYTILVVKSLMNYRVSKQSVFNGSPEPCPSSSYPSTSTLVITTTEPSSNVNTPVYGNNLQVSGGNDILSVIEDSPVCVCLGYIFSTMDSEYEIVGKCIQGVGMDRIDDCRSSDVDVVGNNPDLAINEEV</sequence>
<name>A0ACB8XCU1_ARCLA</name>
<keyword evidence="2" id="KW-1185">Reference proteome</keyword>
<evidence type="ECO:0000313" key="2">
    <source>
        <dbReference type="Proteomes" id="UP001055879"/>
    </source>
</evidence>
<gene>
    <name evidence="1" type="ORF">L6452_43531</name>
</gene>
<protein>
    <submittedName>
        <fullName evidence="1">Uncharacterized protein</fullName>
    </submittedName>
</protein>
<proteinExistence type="predicted"/>
<dbReference type="EMBL" id="CM042064">
    <property type="protein sequence ID" value="KAI3664919.1"/>
    <property type="molecule type" value="Genomic_DNA"/>
</dbReference>
<evidence type="ECO:0000313" key="1">
    <source>
        <dbReference type="EMBL" id="KAI3664919.1"/>
    </source>
</evidence>
<comment type="caution">
    <text evidence="1">The sequence shown here is derived from an EMBL/GenBank/DDBJ whole genome shotgun (WGS) entry which is preliminary data.</text>
</comment>
<reference evidence="1 2" key="2">
    <citation type="journal article" date="2022" name="Mol. Ecol. Resour.">
        <title>The genomes of chicory, endive, great burdock and yacon provide insights into Asteraceae paleo-polyploidization history and plant inulin production.</title>
        <authorList>
            <person name="Fan W."/>
            <person name="Wang S."/>
            <person name="Wang H."/>
            <person name="Wang A."/>
            <person name="Jiang F."/>
            <person name="Liu H."/>
            <person name="Zhao H."/>
            <person name="Xu D."/>
            <person name="Zhang Y."/>
        </authorList>
    </citation>
    <scope>NUCLEOTIDE SEQUENCE [LARGE SCALE GENOMIC DNA]</scope>
    <source>
        <strain evidence="2">cv. Niubang</strain>
    </source>
</reference>
<reference evidence="2" key="1">
    <citation type="journal article" date="2022" name="Mol. Ecol. Resour.">
        <title>The genomes of chicory, endive, great burdock and yacon provide insights into Asteraceae palaeo-polyploidization history and plant inulin production.</title>
        <authorList>
            <person name="Fan W."/>
            <person name="Wang S."/>
            <person name="Wang H."/>
            <person name="Wang A."/>
            <person name="Jiang F."/>
            <person name="Liu H."/>
            <person name="Zhao H."/>
            <person name="Xu D."/>
            <person name="Zhang Y."/>
        </authorList>
    </citation>
    <scope>NUCLEOTIDE SEQUENCE [LARGE SCALE GENOMIC DNA]</scope>
    <source>
        <strain evidence="2">cv. Niubang</strain>
    </source>
</reference>
<organism evidence="1 2">
    <name type="scientific">Arctium lappa</name>
    <name type="common">Greater burdock</name>
    <name type="synonym">Lappa major</name>
    <dbReference type="NCBI Taxonomy" id="4217"/>
    <lineage>
        <taxon>Eukaryota</taxon>
        <taxon>Viridiplantae</taxon>
        <taxon>Streptophyta</taxon>
        <taxon>Embryophyta</taxon>
        <taxon>Tracheophyta</taxon>
        <taxon>Spermatophyta</taxon>
        <taxon>Magnoliopsida</taxon>
        <taxon>eudicotyledons</taxon>
        <taxon>Gunneridae</taxon>
        <taxon>Pentapetalae</taxon>
        <taxon>asterids</taxon>
        <taxon>campanulids</taxon>
        <taxon>Asterales</taxon>
        <taxon>Asteraceae</taxon>
        <taxon>Carduoideae</taxon>
        <taxon>Cardueae</taxon>
        <taxon>Arctiinae</taxon>
        <taxon>Arctium</taxon>
    </lineage>
</organism>
<accession>A0ACB8XCU1</accession>
<dbReference type="Proteomes" id="UP001055879">
    <property type="component" value="Linkage Group LG18"/>
</dbReference>